<evidence type="ECO:0008006" key="3">
    <source>
        <dbReference type="Google" id="ProtNLM"/>
    </source>
</evidence>
<gene>
    <name evidence="1" type="ORF">GCM10009606_34170</name>
</gene>
<proteinExistence type="predicted"/>
<dbReference type="RefSeq" id="WP_343908823.1">
    <property type="nucleotide sequence ID" value="NZ_BAAAJE010000018.1"/>
</dbReference>
<sequence>MTEALQAMTEEQILDAAGRCADTIRDAETDLLRLAYQWAVVHSPDRLDPATQALPGREQVRRYGGAGTPEVTEFAAATFGARIGRSTFAGRQLIADALDLHHRHPQLWQRVLAGEVRASYARHVTKATRDLTPEQAAYVDAGVAESADGRITWTRFEALVEAKVAQAAAEAAREKEERRAKTAFAKKTANEGHGMASFLIRADLATINAIDAAVTAFARHLTTAFPDATDDERRVLAVLFLMTGSQLPKTTASEVPNLPDVADLLPTVVLFVHMYAGPDREPIARVEGHGPVTEDWVREVLGPKAKFTIQPVLDIEGRAPVDAYEIPDRHRQAVRLMTPADVFPYASCTDSSMQVDHTIPHDHGGVSGIGNYGPMTTTHHRIKTHGHFECRQPFPGIYLWRDPYGAIYLVDHTGTRRLPSTPTDTEQPTRRPFLEMWQTPFELRWEPAA</sequence>
<dbReference type="EMBL" id="BAAAJE010000018">
    <property type="protein sequence ID" value="GAA1152836.1"/>
    <property type="molecule type" value="Genomic_DNA"/>
</dbReference>
<reference evidence="1 2" key="1">
    <citation type="journal article" date="2019" name="Int. J. Syst. Evol. Microbiol.">
        <title>The Global Catalogue of Microorganisms (GCM) 10K type strain sequencing project: providing services to taxonomists for standard genome sequencing and annotation.</title>
        <authorList>
            <consortium name="The Broad Institute Genomics Platform"/>
            <consortium name="The Broad Institute Genome Sequencing Center for Infectious Disease"/>
            <person name="Wu L."/>
            <person name="Ma J."/>
        </authorList>
    </citation>
    <scope>NUCLEOTIDE SEQUENCE [LARGE SCALE GENOMIC DNA]</scope>
    <source>
        <strain evidence="1 2">JCM 11813</strain>
    </source>
</reference>
<evidence type="ECO:0000313" key="1">
    <source>
        <dbReference type="EMBL" id="GAA1152836.1"/>
    </source>
</evidence>
<comment type="caution">
    <text evidence="1">The sequence shown here is derived from an EMBL/GenBank/DDBJ whole genome shotgun (WGS) entry which is preliminary data.</text>
</comment>
<evidence type="ECO:0000313" key="2">
    <source>
        <dbReference type="Proteomes" id="UP001499979"/>
    </source>
</evidence>
<accession>A0ABN1UII7</accession>
<protein>
    <recommendedName>
        <fullName evidence="3">DUF222 domain-containing protein</fullName>
    </recommendedName>
</protein>
<organism evidence="1 2">
    <name type="scientific">Nocardioides aquiterrae</name>
    <dbReference type="NCBI Taxonomy" id="203799"/>
    <lineage>
        <taxon>Bacteria</taxon>
        <taxon>Bacillati</taxon>
        <taxon>Actinomycetota</taxon>
        <taxon>Actinomycetes</taxon>
        <taxon>Propionibacteriales</taxon>
        <taxon>Nocardioidaceae</taxon>
        <taxon>Nocardioides</taxon>
    </lineage>
</organism>
<dbReference type="Proteomes" id="UP001499979">
    <property type="component" value="Unassembled WGS sequence"/>
</dbReference>
<name>A0ABN1UII7_9ACTN</name>
<dbReference type="InterPro" id="IPR003615">
    <property type="entry name" value="HNH_nuc"/>
</dbReference>
<dbReference type="CDD" id="cd00085">
    <property type="entry name" value="HNHc"/>
    <property type="match status" value="1"/>
</dbReference>
<keyword evidence="2" id="KW-1185">Reference proteome</keyword>